<keyword evidence="4 10" id="KW-0378">Hydrolase</keyword>
<dbReference type="InterPro" id="IPR006697">
    <property type="entry name" value="RecC"/>
</dbReference>
<evidence type="ECO:0000256" key="9">
    <source>
        <dbReference type="ARBA" id="ARBA00023204"/>
    </source>
</evidence>
<dbReference type="HAMAP" id="MF_01486">
    <property type="entry name" value="RecC"/>
    <property type="match status" value="1"/>
</dbReference>
<keyword evidence="2 10" id="KW-0547">Nucleotide-binding</keyword>
<reference evidence="12" key="1">
    <citation type="submission" date="2022-05" db="EMBL/GenBank/DDBJ databases">
        <title>Impact of host demography and evolutionary history on endosymbiont molecular evolution: a test in carpenter ants (Genus Camponotus) and their Blochmannia endosymbionts.</title>
        <authorList>
            <person name="Manthey J.D."/>
            <person name="Giron J.C."/>
            <person name="Hruska J.P."/>
        </authorList>
    </citation>
    <scope>NUCLEOTIDE SEQUENCE</scope>
    <source>
        <strain evidence="12">C-006</strain>
    </source>
</reference>
<evidence type="ECO:0000313" key="13">
    <source>
        <dbReference type="Proteomes" id="UP001056834"/>
    </source>
</evidence>
<keyword evidence="9 10" id="KW-0234">DNA repair</keyword>
<sequence>MLTIYHSNNAKKIKNLLIDIISNKPLSDPMTPEIILVEKSIKREWLKIELANHFGILCNTEFDSIPNFIQKIYKTISSHNYIEKSNFSYSVMYWKFMEILNQNSIIKNYSTIQTYLKNDINQRKIGQLSEQLAYLFTQYLIYRPDWLNFWKNNHTIKYIKNDHQIWQAEIWKNFLKNTNLYNKDSLTNIEKIYITPLQHCIYLLKHNYKKYNIPKRIFIFGLTTIPIVYWKIIKLLSSHTNIYLWFINPSNCNIHNNSHVLKKNTYSIKQLSSKRKNTITSHQSKYSFYEKYNKTTNTFSNTDNIFLYSWNNIGRNTLSLFKEFKNKIEFNYFYIPKKKTLLFYVKKGISNFYKNKIHIKYLNTNKILKNKQKNIFLPGDKSISFHICYNLQREIEILHDNLLSLITNDPSLSPGDILVLAPNISKYVTIINTVFNTKQKNQYLPFSISCKYKNNIHPIILTFLSILNLPHSRCTSEEILSFLKVPSVSKKFNITIEEIKLLNIWIIDSNIRWGLDNITMNKFNLPITNQHTWQFGLNRMLLSYALKNSSKTWMKIFPYSNIENREHFNLIGKLGQFLQTLKKWRDQLEQSYEIKQWTLYFKEIINDFFHQDPANTEENKALQFLITFCQEILQSGIQANYNQKINVLILKDKLSYKLNQKKTIYKFVPNTINFCDLAAAYCIPYKIIYILGMNDNFPRKKISPNFNLMAKKPRKHDKNTYEQDCYTFLLTLLSAQEKIYISFIGNNMQNNTVCFPSRLVNELFEYIAENFYFKKDENIEINIKIKRIRQHLCQQHSLFAFSPENFLPNTDTQSFSNEWLPAATVINMTPNLKKKYSHFNVPIIHFSTKTINFQDLYNFYYHPVQWWFQKRLNIYFNKNIVKIIDPYHVEINNFNRYKLNIKLIHYLINNKNTKQLYQNIYASGILPYGAFGKLFWEKQYAKMLKLAHQIHKYYVNKQNNLNISIKLNEIKLTGQLTRVQENGLIRWTPKNISMRDVFLLWLEHITYCAIGGKGDSRLIGINDTWHFPNFSKTQAKKILSTLILGYSNGINTPILLLYQSGGSWINHIFNKVTKSISSDPLVQQEARKKLIYTWQHGTNQFSPFKESNDPYLRKLIPFDLNTMDITQITNTTQHYLFNILKYKIL</sequence>
<evidence type="ECO:0000256" key="3">
    <source>
        <dbReference type="ARBA" id="ARBA00022763"/>
    </source>
</evidence>
<dbReference type="Gene3D" id="1.10.10.990">
    <property type="match status" value="1"/>
</dbReference>
<comment type="similarity">
    <text evidence="10">Belongs to the RecC family.</text>
</comment>
<organism evidence="12 13">
    <name type="scientific">Candidatus Blochmannia ocreatus</name>
    <name type="common">nom. nud.</name>
    <dbReference type="NCBI Taxonomy" id="251538"/>
    <lineage>
        <taxon>Bacteria</taxon>
        <taxon>Pseudomonadati</taxon>
        <taxon>Pseudomonadota</taxon>
        <taxon>Gammaproteobacteria</taxon>
        <taxon>Enterobacterales</taxon>
        <taxon>Enterobacteriaceae</taxon>
        <taxon>ant endosymbionts</taxon>
        <taxon>Candidatus Blochmanniella</taxon>
    </lineage>
</organism>
<dbReference type="InterPro" id="IPR011335">
    <property type="entry name" value="Restrct_endonuc-II-like"/>
</dbReference>
<dbReference type="SUPFAM" id="SSF52980">
    <property type="entry name" value="Restriction endonuclease-like"/>
    <property type="match status" value="1"/>
</dbReference>
<keyword evidence="8 10" id="KW-0238">DNA-binding</keyword>
<dbReference type="CDD" id="cd22353">
    <property type="entry name" value="RecC_C-like"/>
    <property type="match status" value="1"/>
</dbReference>
<dbReference type="RefSeq" id="WP_250223463.1">
    <property type="nucleotide sequence ID" value="NZ_CP097762.1"/>
</dbReference>
<dbReference type="Pfam" id="PF17946">
    <property type="entry name" value="RecC_C"/>
    <property type="match status" value="1"/>
</dbReference>
<dbReference type="EMBL" id="CP097762">
    <property type="protein sequence ID" value="URJ25332.1"/>
    <property type="molecule type" value="Genomic_DNA"/>
</dbReference>
<accession>A0ABY4SZF4</accession>
<proteinExistence type="inferred from homology"/>
<evidence type="ECO:0000256" key="1">
    <source>
        <dbReference type="ARBA" id="ARBA00022722"/>
    </source>
</evidence>
<evidence type="ECO:0000256" key="10">
    <source>
        <dbReference type="HAMAP-Rule" id="MF_01486"/>
    </source>
</evidence>
<dbReference type="Gene3D" id="1.10.10.160">
    <property type="match status" value="1"/>
</dbReference>
<feature type="domain" description="RecC C-terminal" evidence="11">
    <location>
        <begin position="849"/>
        <end position="1067"/>
    </location>
</feature>
<keyword evidence="3 10" id="KW-0227">DNA damage</keyword>
<comment type="miscellaneous">
    <text evidence="10">In the RecBCD complex, RecB has a slow 3'-5' helicase, an exonuclease activity and loads RecA onto ssDNA, RecD has a fast 5'-3' helicase activity, while RecC stimulates the ATPase and processivity of the RecB helicase and contributes to recognition of the Chi site.</text>
</comment>
<evidence type="ECO:0000256" key="5">
    <source>
        <dbReference type="ARBA" id="ARBA00022806"/>
    </source>
</evidence>
<dbReference type="Proteomes" id="UP001056834">
    <property type="component" value="Chromosome"/>
</dbReference>
<evidence type="ECO:0000256" key="6">
    <source>
        <dbReference type="ARBA" id="ARBA00022839"/>
    </source>
</evidence>
<dbReference type="PANTHER" id="PTHR30591:SF1">
    <property type="entry name" value="RECBCD ENZYME SUBUNIT RECC"/>
    <property type="match status" value="1"/>
</dbReference>
<dbReference type="PIRSF" id="PIRSF000980">
    <property type="entry name" value="RecC"/>
    <property type="match status" value="1"/>
</dbReference>
<evidence type="ECO:0000256" key="2">
    <source>
        <dbReference type="ARBA" id="ARBA00022741"/>
    </source>
</evidence>
<dbReference type="GO" id="GO:0008854">
    <property type="term" value="F:exodeoxyribonuclease V activity"/>
    <property type="evidence" value="ECO:0007669"/>
    <property type="project" value="UniProtKB-EC"/>
</dbReference>
<gene>
    <name evidence="10 12" type="primary">recC</name>
    <name evidence="12" type="ORF">M9405_01235</name>
</gene>
<dbReference type="SUPFAM" id="SSF52540">
    <property type="entry name" value="P-loop containing nucleoside triphosphate hydrolases"/>
    <property type="match status" value="2"/>
</dbReference>
<dbReference type="InterPro" id="IPR041500">
    <property type="entry name" value="RecC_C"/>
</dbReference>
<dbReference type="PANTHER" id="PTHR30591">
    <property type="entry name" value="RECBCD ENZYME SUBUNIT RECC"/>
    <property type="match status" value="1"/>
</dbReference>
<keyword evidence="1 10" id="KW-0540">Nuclease</keyword>
<keyword evidence="13" id="KW-1185">Reference proteome</keyword>
<keyword evidence="6 10" id="KW-0269">Exonuclease</keyword>
<dbReference type="Pfam" id="PF04257">
    <property type="entry name" value="Exonuc_V_gamma"/>
    <property type="match status" value="1"/>
</dbReference>
<name>A0ABY4SZF4_9ENTR</name>
<evidence type="ECO:0000313" key="12">
    <source>
        <dbReference type="EMBL" id="URJ25332.1"/>
    </source>
</evidence>
<keyword evidence="5 10" id="KW-0347">Helicase</keyword>
<dbReference type="InterPro" id="IPR027417">
    <property type="entry name" value="P-loop_NTPase"/>
</dbReference>
<dbReference type="InterPro" id="IPR013986">
    <property type="entry name" value="DExx_box_DNA_helicase_dom_sf"/>
</dbReference>
<protein>
    <recommendedName>
        <fullName evidence="10">RecBCD enzyme subunit RecC</fullName>
    </recommendedName>
    <alternativeName>
        <fullName evidence="10">Exonuclease V subunit RecC</fullName>
        <shortName evidence="10">ExoV subunit RecC</shortName>
    </alternativeName>
    <alternativeName>
        <fullName evidence="10">Helicase/nuclease RecBCD subunit RecC</fullName>
    </alternativeName>
</protein>
<dbReference type="Gene3D" id="3.40.50.300">
    <property type="entry name" value="P-loop containing nucleotide triphosphate hydrolases"/>
    <property type="match status" value="2"/>
</dbReference>
<evidence type="ECO:0000256" key="7">
    <source>
        <dbReference type="ARBA" id="ARBA00022840"/>
    </source>
</evidence>
<dbReference type="Gene3D" id="3.40.50.10930">
    <property type="match status" value="1"/>
</dbReference>
<evidence type="ECO:0000256" key="4">
    <source>
        <dbReference type="ARBA" id="ARBA00022801"/>
    </source>
</evidence>
<comment type="subunit">
    <text evidence="10">Heterotrimer of RecB, RecC and RecD. All subunits contribute to DNA-binding.</text>
</comment>
<comment type="function">
    <text evidence="10">A helicase/nuclease that prepares dsDNA breaks (DSB) for recombinational DNA repair. Binds to DSBs and unwinds DNA via a highly rapid and processive ATP-dependent bidirectional helicase activity. Unwinds dsDNA until it encounters a Chi (crossover hotspot instigator) sequence from the 3' direction. Cuts ssDNA a few nucleotides 3' to the Chi site. The properties and activities of the enzyme are changed at Chi. The Chi-altered holoenzyme produces a long 3'-ssDNA overhang and facilitates RecA-binding to the ssDNA for homologous DNA recombination and repair. Holoenzyme degrades any linearized DNA that is unable to undergo homologous recombination. In the holoenzyme this subunit recognizes the wild-type Chi sequence, and when added to isolated RecB increases its ATP-dependent helicase processivity.</text>
</comment>
<evidence type="ECO:0000259" key="11">
    <source>
        <dbReference type="Pfam" id="PF17946"/>
    </source>
</evidence>
<evidence type="ECO:0000256" key="8">
    <source>
        <dbReference type="ARBA" id="ARBA00023125"/>
    </source>
</evidence>
<dbReference type="NCBIfam" id="TIGR01450">
    <property type="entry name" value="recC"/>
    <property type="match status" value="1"/>
</dbReference>
<keyword evidence="7 10" id="KW-0067">ATP-binding</keyword>